<reference evidence="2 3" key="1">
    <citation type="submission" date="2020-12" db="EMBL/GenBank/DDBJ databases">
        <title>Oil enriched cultivation method for isolating marine PHA-producing bacteria.</title>
        <authorList>
            <person name="Zheng W."/>
            <person name="Yu S."/>
            <person name="Huang Y."/>
        </authorList>
    </citation>
    <scope>NUCLEOTIDE SEQUENCE [LARGE SCALE GENOMIC DNA]</scope>
    <source>
        <strain evidence="2 3">SN0-2</strain>
    </source>
</reference>
<comment type="caution">
    <text evidence="2">The sequence shown here is derived from an EMBL/GenBank/DDBJ whole genome shotgun (WGS) entry which is preliminary data.</text>
</comment>
<dbReference type="Pfam" id="PF07045">
    <property type="entry name" value="DUF1330"/>
    <property type="match status" value="1"/>
</dbReference>
<organism evidence="2 3">
    <name type="scientific">Microbulbifer salipaludis</name>
    <dbReference type="NCBI Taxonomy" id="187980"/>
    <lineage>
        <taxon>Bacteria</taxon>
        <taxon>Pseudomonadati</taxon>
        <taxon>Pseudomonadota</taxon>
        <taxon>Gammaproteobacteria</taxon>
        <taxon>Cellvibrionales</taxon>
        <taxon>Microbulbiferaceae</taxon>
        <taxon>Microbulbifer</taxon>
    </lineage>
</organism>
<sequence length="140" mass="15441">MLKPLMTAVCAFSLSGCIYVSVNESESTAHQDTCNEPVYLVQSGSVRDTSALEQYHQALKQSLSETSTSGRMLMDEQPAQLFSASDSVTPVSLVTRFSCMELAEKYWNSSENQQLTALREQAADFQVAVYPKAKGLVVRF</sequence>
<feature type="domain" description="DUF1330" evidence="1">
    <location>
        <begin position="38"/>
        <end position="129"/>
    </location>
</feature>
<gene>
    <name evidence="2" type="ORF">JF535_15275</name>
</gene>
<protein>
    <submittedName>
        <fullName evidence="2">DUF1330 domain-containing protein</fullName>
    </submittedName>
</protein>
<evidence type="ECO:0000259" key="1">
    <source>
        <dbReference type="Pfam" id="PF07045"/>
    </source>
</evidence>
<keyword evidence="3" id="KW-1185">Reference proteome</keyword>
<evidence type="ECO:0000313" key="2">
    <source>
        <dbReference type="EMBL" id="MBN8432211.1"/>
    </source>
</evidence>
<dbReference type="EMBL" id="JAEKJR010000002">
    <property type="protein sequence ID" value="MBN8432211.1"/>
    <property type="molecule type" value="Genomic_DNA"/>
</dbReference>
<accession>A0ABS3EA88</accession>
<dbReference type="PROSITE" id="PS51257">
    <property type="entry name" value="PROKAR_LIPOPROTEIN"/>
    <property type="match status" value="1"/>
</dbReference>
<name>A0ABS3EA88_9GAMM</name>
<dbReference type="Proteomes" id="UP000664293">
    <property type="component" value="Unassembled WGS sequence"/>
</dbReference>
<dbReference type="InterPro" id="IPR011008">
    <property type="entry name" value="Dimeric_a/b-barrel"/>
</dbReference>
<dbReference type="RefSeq" id="WP_207003565.1">
    <property type="nucleotide sequence ID" value="NZ_JAEKJR010000002.1"/>
</dbReference>
<dbReference type="SUPFAM" id="SSF54909">
    <property type="entry name" value="Dimeric alpha+beta barrel"/>
    <property type="match status" value="1"/>
</dbReference>
<dbReference type="InterPro" id="IPR010753">
    <property type="entry name" value="DUF1330"/>
</dbReference>
<dbReference type="Gene3D" id="3.30.70.100">
    <property type="match status" value="1"/>
</dbReference>
<proteinExistence type="predicted"/>
<evidence type="ECO:0000313" key="3">
    <source>
        <dbReference type="Proteomes" id="UP000664293"/>
    </source>
</evidence>